<gene>
    <name evidence="9" type="ORF">SAMN05216551_106119</name>
</gene>
<keyword evidence="5 7" id="KW-1133">Transmembrane helix</keyword>
<evidence type="ECO:0000256" key="6">
    <source>
        <dbReference type="ARBA" id="ARBA00023136"/>
    </source>
</evidence>
<evidence type="ECO:0000313" key="9">
    <source>
        <dbReference type="EMBL" id="SDV48856.1"/>
    </source>
</evidence>
<evidence type="ECO:0000256" key="3">
    <source>
        <dbReference type="ARBA" id="ARBA00022475"/>
    </source>
</evidence>
<feature type="transmembrane region" description="Helical" evidence="7">
    <location>
        <begin position="113"/>
        <end position="136"/>
    </location>
</feature>
<evidence type="ECO:0000256" key="4">
    <source>
        <dbReference type="ARBA" id="ARBA00022692"/>
    </source>
</evidence>
<feature type="transmembrane region" description="Helical" evidence="7">
    <location>
        <begin position="261"/>
        <end position="278"/>
    </location>
</feature>
<reference evidence="10" key="1">
    <citation type="submission" date="2016-09" db="EMBL/GenBank/DDBJ databases">
        <authorList>
            <person name="Varghese N."/>
            <person name="Submissions S."/>
        </authorList>
    </citation>
    <scope>NUCLEOTIDE SEQUENCE [LARGE SCALE GENOMIC DNA]</scope>
    <source>
        <strain evidence="10">JS23</strain>
    </source>
</reference>
<dbReference type="OrthoDB" id="8138334at2"/>
<dbReference type="Pfam" id="PF00528">
    <property type="entry name" value="BPD_transp_1"/>
    <property type="match status" value="1"/>
</dbReference>
<keyword evidence="4 7" id="KW-0812">Transmembrane</keyword>
<dbReference type="InterPro" id="IPR035906">
    <property type="entry name" value="MetI-like_sf"/>
</dbReference>
<comment type="similarity">
    <text evidence="7">Belongs to the binding-protein-dependent transport system permease family.</text>
</comment>
<evidence type="ECO:0000256" key="2">
    <source>
        <dbReference type="ARBA" id="ARBA00022448"/>
    </source>
</evidence>
<protein>
    <submittedName>
        <fullName evidence="9">Sulfonate transport system permease protein</fullName>
    </submittedName>
</protein>
<dbReference type="InterPro" id="IPR000515">
    <property type="entry name" value="MetI-like"/>
</dbReference>
<keyword evidence="2 7" id="KW-0813">Transport</keyword>
<keyword evidence="3" id="KW-1003">Cell membrane</keyword>
<dbReference type="GO" id="GO:0005886">
    <property type="term" value="C:plasma membrane"/>
    <property type="evidence" value="ECO:0007669"/>
    <property type="project" value="UniProtKB-SubCell"/>
</dbReference>
<evidence type="ECO:0000256" key="1">
    <source>
        <dbReference type="ARBA" id="ARBA00004651"/>
    </source>
</evidence>
<feature type="domain" description="ABC transmembrane type-1" evidence="8">
    <location>
        <begin position="106"/>
        <end position="286"/>
    </location>
</feature>
<evidence type="ECO:0000256" key="5">
    <source>
        <dbReference type="ARBA" id="ARBA00022989"/>
    </source>
</evidence>
<dbReference type="SUPFAM" id="SSF161098">
    <property type="entry name" value="MetI-like"/>
    <property type="match status" value="1"/>
</dbReference>
<dbReference type="FunFam" id="1.10.3720.10:FF:000003">
    <property type="entry name" value="Aliphatic sulfonate ABC transporter permease"/>
    <property type="match status" value="1"/>
</dbReference>
<keyword evidence="10" id="KW-1185">Reference proteome</keyword>
<dbReference type="GO" id="GO:0042918">
    <property type="term" value="P:alkanesulfonate transmembrane transport"/>
    <property type="evidence" value="ECO:0007669"/>
    <property type="project" value="UniProtKB-ARBA"/>
</dbReference>
<evidence type="ECO:0000313" key="10">
    <source>
        <dbReference type="Proteomes" id="UP000243719"/>
    </source>
</evidence>
<evidence type="ECO:0000256" key="7">
    <source>
        <dbReference type="RuleBase" id="RU363032"/>
    </source>
</evidence>
<feature type="transmembrane region" description="Helical" evidence="7">
    <location>
        <begin position="172"/>
        <end position="191"/>
    </location>
</feature>
<dbReference type="Proteomes" id="UP000243719">
    <property type="component" value="Unassembled WGS sequence"/>
</dbReference>
<dbReference type="CDD" id="cd06261">
    <property type="entry name" value="TM_PBP2"/>
    <property type="match status" value="1"/>
</dbReference>
<dbReference type="STRING" id="1770053.SAMN05216551_106119"/>
<accession>A0A1H2PPZ4</accession>
<organism evidence="9 10">
    <name type="scientific">Chitinasiproducens palmae</name>
    <dbReference type="NCBI Taxonomy" id="1770053"/>
    <lineage>
        <taxon>Bacteria</taxon>
        <taxon>Pseudomonadati</taxon>
        <taxon>Pseudomonadota</taxon>
        <taxon>Betaproteobacteria</taxon>
        <taxon>Burkholderiales</taxon>
        <taxon>Burkholderiaceae</taxon>
        <taxon>Chitinasiproducens</taxon>
    </lineage>
</organism>
<keyword evidence="6 7" id="KW-0472">Membrane</keyword>
<comment type="subcellular location">
    <subcellularLocation>
        <location evidence="1 7">Cell membrane</location>
        <topology evidence="1 7">Multi-pass membrane protein</topology>
    </subcellularLocation>
</comment>
<dbReference type="PROSITE" id="PS50928">
    <property type="entry name" value="ABC_TM1"/>
    <property type="match status" value="1"/>
</dbReference>
<dbReference type="PANTHER" id="PTHR30151:SF38">
    <property type="entry name" value="ALIPHATIC SULFONATES TRANSPORT PERMEASE PROTEIN SSUC-RELATED"/>
    <property type="match status" value="1"/>
</dbReference>
<feature type="transmembrane region" description="Helical" evidence="7">
    <location>
        <begin position="148"/>
        <end position="166"/>
    </location>
</feature>
<dbReference type="Gene3D" id="1.10.3720.10">
    <property type="entry name" value="MetI-like"/>
    <property type="match status" value="1"/>
</dbReference>
<dbReference type="AlphaFoldDB" id="A0A1H2PPZ4"/>
<sequence>MHNDGLLPSGGAAPAATLDLWAASHGHLDVCDVGAPEWARPPAASRSALHRLRRHLAPWLLPLLLLAAWEMASRSGALATRILPEPLSVARAAWRLWLDGSLMTDVAASTGRALSGFAVGATLGLLLGLATGLSRWLEALLDSTLQMIRNIPALATIPLVILWFGIDESAKRFLVALGVFFPVYVNTYHGIRSVDRDLIEMARSYDLRGWPLCRDVVIPGALPSILVGVRFALGLMWVMLIVAETISAQSGIGFMTMNARVFMQTDVVLVGILLYALLGKLADLLAKALEFALLPWQRARASARSS</sequence>
<proteinExistence type="inferred from homology"/>
<dbReference type="EMBL" id="FNLO01000006">
    <property type="protein sequence ID" value="SDV48856.1"/>
    <property type="molecule type" value="Genomic_DNA"/>
</dbReference>
<name>A0A1H2PPZ4_9BURK</name>
<evidence type="ECO:0000259" key="8">
    <source>
        <dbReference type="PROSITE" id="PS50928"/>
    </source>
</evidence>
<dbReference type="PANTHER" id="PTHR30151">
    <property type="entry name" value="ALKANE SULFONATE ABC TRANSPORTER-RELATED, MEMBRANE SUBUNIT"/>
    <property type="match status" value="1"/>
</dbReference>